<sequence>MASSLHASMSGEKPPEHESVLPENSVLSLEAYLEMLAVLSTRSQFELVRYLLQNGEMSKEMLQTAFDSEHDAVESHLQALTDVGLVETRTKNRPSEGAIEYSYRATVFAEGLFKEGIEELLQRETDNEDAYSSSTEVDSPDTSEE</sequence>
<dbReference type="RefSeq" id="WP_220620507.1">
    <property type="nucleotide sequence ID" value="NZ_RKLR01000017.1"/>
</dbReference>
<dbReference type="InterPro" id="IPR036390">
    <property type="entry name" value="WH_DNA-bd_sf"/>
</dbReference>
<dbReference type="InterPro" id="IPR036388">
    <property type="entry name" value="WH-like_DNA-bd_sf"/>
</dbReference>
<evidence type="ECO:0000313" key="2">
    <source>
        <dbReference type="EMBL" id="MBX0325643.1"/>
    </source>
</evidence>
<dbReference type="AlphaFoldDB" id="A0AAW4PVC9"/>
<proteinExistence type="predicted"/>
<accession>A0AAW4PVC9</accession>
<name>A0AAW4PVC9_9EURY</name>
<gene>
    <name evidence="2" type="ORF">EGH21_21720</name>
</gene>
<feature type="region of interest" description="Disordered" evidence="1">
    <location>
        <begin position="123"/>
        <end position="145"/>
    </location>
</feature>
<evidence type="ECO:0000313" key="3">
    <source>
        <dbReference type="Proteomes" id="UP001430377"/>
    </source>
</evidence>
<feature type="region of interest" description="Disordered" evidence="1">
    <location>
        <begin position="1"/>
        <end position="21"/>
    </location>
</feature>
<reference evidence="2 3" key="1">
    <citation type="submission" date="2021-06" db="EMBL/GenBank/DDBJ databases">
        <title>Halomicroarcula sp. a new haloarchaeum isolated from saline soil.</title>
        <authorList>
            <person name="Duran-Viseras A."/>
            <person name="Sanchez-Porro C."/>
            <person name="Ventosa A."/>
        </authorList>
    </citation>
    <scope>NUCLEOTIDE SEQUENCE [LARGE SCALE GENOMIC DNA]</scope>
    <source>
        <strain evidence="2 3">F13</strain>
    </source>
</reference>
<dbReference type="EMBL" id="RKLR01000017">
    <property type="protein sequence ID" value="MBX0325643.1"/>
    <property type="molecule type" value="Genomic_DNA"/>
</dbReference>
<dbReference type="SUPFAM" id="SSF46785">
    <property type="entry name" value="Winged helix' DNA-binding domain"/>
    <property type="match status" value="1"/>
</dbReference>
<organism evidence="2 3">
    <name type="scientific">Haloarcula rubra</name>
    <dbReference type="NCBI Taxonomy" id="2487747"/>
    <lineage>
        <taxon>Archaea</taxon>
        <taxon>Methanobacteriati</taxon>
        <taxon>Methanobacteriota</taxon>
        <taxon>Stenosarchaea group</taxon>
        <taxon>Halobacteria</taxon>
        <taxon>Halobacteriales</taxon>
        <taxon>Haloarculaceae</taxon>
        <taxon>Haloarcula</taxon>
    </lineage>
</organism>
<dbReference type="Proteomes" id="UP001430377">
    <property type="component" value="Unassembled WGS sequence"/>
</dbReference>
<protein>
    <submittedName>
        <fullName evidence="2">ArsR family transcriptional regulator</fullName>
    </submittedName>
</protein>
<evidence type="ECO:0000256" key="1">
    <source>
        <dbReference type="SAM" id="MobiDB-lite"/>
    </source>
</evidence>
<comment type="caution">
    <text evidence="2">The sequence shown here is derived from an EMBL/GenBank/DDBJ whole genome shotgun (WGS) entry which is preliminary data.</text>
</comment>
<dbReference type="Gene3D" id="1.10.10.10">
    <property type="entry name" value="Winged helix-like DNA-binding domain superfamily/Winged helix DNA-binding domain"/>
    <property type="match status" value="1"/>
</dbReference>
<keyword evidence="3" id="KW-1185">Reference proteome</keyword>